<dbReference type="AlphaFoldDB" id="D8T0Q0"/>
<evidence type="ECO:0000256" key="1">
    <source>
        <dbReference type="SAM" id="MobiDB-lite"/>
    </source>
</evidence>
<protein>
    <recommendedName>
        <fullName evidence="6">Ceramidase</fullName>
    </recommendedName>
</protein>
<dbReference type="OrthoDB" id="5562961at2759"/>
<dbReference type="Proteomes" id="UP000001514">
    <property type="component" value="Unassembled WGS sequence"/>
</dbReference>
<gene>
    <name evidence="4" type="ORF">SELMODRAFT_427788</name>
</gene>
<feature type="chain" id="PRO_5003123217" description="Ceramidase" evidence="3">
    <location>
        <begin position="25"/>
        <end position="289"/>
    </location>
</feature>
<feature type="signal peptide" evidence="3">
    <location>
        <begin position="1"/>
        <end position="24"/>
    </location>
</feature>
<evidence type="ECO:0000313" key="4">
    <source>
        <dbReference type="EMBL" id="EFJ09746.1"/>
    </source>
</evidence>
<sequence>MASSKALLWVAALLLFLLLMLVTPRIPQDQDYHDFADHRAMLGIPNALNVVSNFPFLVIGAVGMVLTLQGRSFRLSLEGEVLGWTWFFLGVAATTFGSSYYHLHPDDSRLVWDRLPMTISFTAIMAVFVIERVDDRTGKASVFPLLAAGALSVAYWRFADDLRPYALVQFVPCIAIPVMTLTMPPQYTHSLYWLWAAGFYLLAKVAEAADNQIYRWTGHLVSGHTLKHLLAALVPVFIMIMLARREEAVDKVCIMTKLRNHSRVRRLCGKEEGSEQDHTEANLLTNSVP</sequence>
<accession>D8T0Q0</accession>
<dbReference type="KEGG" id="smo:SELMODRAFT_427788"/>
<keyword evidence="2" id="KW-1133">Transmembrane helix</keyword>
<feature type="transmembrane region" description="Helical" evidence="2">
    <location>
        <begin position="190"/>
        <end position="206"/>
    </location>
</feature>
<name>D8T0Q0_SELML</name>
<dbReference type="PANTHER" id="PTHR34368:SF1">
    <property type="entry name" value="OS01G0962200 PROTEIN"/>
    <property type="match status" value="1"/>
</dbReference>
<dbReference type="HOGENOM" id="CLU_056090_1_0_1"/>
<keyword evidence="3" id="KW-0732">Signal</keyword>
<evidence type="ECO:0000256" key="2">
    <source>
        <dbReference type="SAM" id="Phobius"/>
    </source>
</evidence>
<dbReference type="STRING" id="88036.D8T0Q0"/>
<dbReference type="Gramene" id="EFJ09746">
    <property type="protein sequence ID" value="EFJ09746"/>
    <property type="gene ID" value="SELMODRAFT_427788"/>
</dbReference>
<dbReference type="PANTHER" id="PTHR34368">
    <property type="entry name" value="OS01G0962200 PROTEIN"/>
    <property type="match status" value="1"/>
</dbReference>
<dbReference type="EMBL" id="GL377659">
    <property type="protein sequence ID" value="EFJ09746.1"/>
    <property type="molecule type" value="Genomic_DNA"/>
</dbReference>
<dbReference type="eggNOG" id="ENOG502QPV3">
    <property type="taxonomic scope" value="Eukaryota"/>
</dbReference>
<proteinExistence type="predicted"/>
<dbReference type="OMA" id="CYHGNYF"/>
<feature type="transmembrane region" description="Helical" evidence="2">
    <location>
        <begin position="140"/>
        <end position="158"/>
    </location>
</feature>
<dbReference type="InParanoid" id="D8T0Q0"/>
<evidence type="ECO:0008006" key="6">
    <source>
        <dbReference type="Google" id="ProtNLM"/>
    </source>
</evidence>
<feature type="transmembrane region" description="Helical" evidence="2">
    <location>
        <begin position="51"/>
        <end position="69"/>
    </location>
</feature>
<keyword evidence="2" id="KW-0812">Transmembrane</keyword>
<feature type="compositionally biased region" description="Basic and acidic residues" evidence="1">
    <location>
        <begin position="269"/>
        <end position="280"/>
    </location>
</feature>
<keyword evidence="2" id="KW-0472">Membrane</keyword>
<reference evidence="4 5" key="1">
    <citation type="journal article" date="2011" name="Science">
        <title>The Selaginella genome identifies genetic changes associated with the evolution of vascular plants.</title>
        <authorList>
            <person name="Banks J.A."/>
            <person name="Nishiyama T."/>
            <person name="Hasebe M."/>
            <person name="Bowman J.L."/>
            <person name="Gribskov M."/>
            <person name="dePamphilis C."/>
            <person name="Albert V.A."/>
            <person name="Aono N."/>
            <person name="Aoyama T."/>
            <person name="Ambrose B.A."/>
            <person name="Ashton N.W."/>
            <person name="Axtell M.J."/>
            <person name="Barker E."/>
            <person name="Barker M.S."/>
            <person name="Bennetzen J.L."/>
            <person name="Bonawitz N.D."/>
            <person name="Chapple C."/>
            <person name="Cheng C."/>
            <person name="Correa L.G."/>
            <person name="Dacre M."/>
            <person name="DeBarry J."/>
            <person name="Dreyer I."/>
            <person name="Elias M."/>
            <person name="Engstrom E.M."/>
            <person name="Estelle M."/>
            <person name="Feng L."/>
            <person name="Finet C."/>
            <person name="Floyd S.K."/>
            <person name="Frommer W.B."/>
            <person name="Fujita T."/>
            <person name="Gramzow L."/>
            <person name="Gutensohn M."/>
            <person name="Harholt J."/>
            <person name="Hattori M."/>
            <person name="Heyl A."/>
            <person name="Hirai T."/>
            <person name="Hiwatashi Y."/>
            <person name="Ishikawa M."/>
            <person name="Iwata M."/>
            <person name="Karol K.G."/>
            <person name="Koehler B."/>
            <person name="Kolukisaoglu U."/>
            <person name="Kubo M."/>
            <person name="Kurata T."/>
            <person name="Lalonde S."/>
            <person name="Li K."/>
            <person name="Li Y."/>
            <person name="Litt A."/>
            <person name="Lyons E."/>
            <person name="Manning G."/>
            <person name="Maruyama T."/>
            <person name="Michael T.P."/>
            <person name="Mikami K."/>
            <person name="Miyazaki S."/>
            <person name="Morinaga S."/>
            <person name="Murata T."/>
            <person name="Mueller-Roeber B."/>
            <person name="Nelson D.R."/>
            <person name="Obara M."/>
            <person name="Oguri Y."/>
            <person name="Olmstead R.G."/>
            <person name="Onodera N."/>
            <person name="Petersen B.L."/>
            <person name="Pils B."/>
            <person name="Prigge M."/>
            <person name="Rensing S.A."/>
            <person name="Riano-Pachon D.M."/>
            <person name="Roberts A.W."/>
            <person name="Sato Y."/>
            <person name="Scheller H.V."/>
            <person name="Schulz B."/>
            <person name="Schulz C."/>
            <person name="Shakirov E.V."/>
            <person name="Shibagaki N."/>
            <person name="Shinohara N."/>
            <person name="Shippen D.E."/>
            <person name="Soerensen I."/>
            <person name="Sotooka R."/>
            <person name="Sugimoto N."/>
            <person name="Sugita M."/>
            <person name="Sumikawa N."/>
            <person name="Tanurdzic M."/>
            <person name="Theissen G."/>
            <person name="Ulvskov P."/>
            <person name="Wakazuki S."/>
            <person name="Weng J.K."/>
            <person name="Willats W.W."/>
            <person name="Wipf D."/>
            <person name="Wolf P.G."/>
            <person name="Yang L."/>
            <person name="Zimmer A.D."/>
            <person name="Zhu Q."/>
            <person name="Mitros T."/>
            <person name="Hellsten U."/>
            <person name="Loque D."/>
            <person name="Otillar R."/>
            <person name="Salamov A."/>
            <person name="Schmutz J."/>
            <person name="Shapiro H."/>
            <person name="Lindquist E."/>
            <person name="Lucas S."/>
            <person name="Rokhsar D."/>
            <person name="Grigoriev I.V."/>
        </authorList>
    </citation>
    <scope>NUCLEOTIDE SEQUENCE [LARGE SCALE GENOMIC DNA]</scope>
</reference>
<evidence type="ECO:0000313" key="5">
    <source>
        <dbReference type="Proteomes" id="UP000001514"/>
    </source>
</evidence>
<feature type="transmembrane region" description="Helical" evidence="2">
    <location>
        <begin position="81"/>
        <end position="103"/>
    </location>
</feature>
<evidence type="ECO:0000256" key="3">
    <source>
        <dbReference type="SAM" id="SignalP"/>
    </source>
</evidence>
<feature type="region of interest" description="Disordered" evidence="1">
    <location>
        <begin position="269"/>
        <end position="289"/>
    </location>
</feature>
<feature type="transmembrane region" description="Helical" evidence="2">
    <location>
        <begin position="115"/>
        <end position="133"/>
    </location>
</feature>
<feature type="transmembrane region" description="Helical" evidence="2">
    <location>
        <begin position="226"/>
        <end position="243"/>
    </location>
</feature>
<organism evidence="5">
    <name type="scientific">Selaginella moellendorffii</name>
    <name type="common">Spikemoss</name>
    <dbReference type="NCBI Taxonomy" id="88036"/>
    <lineage>
        <taxon>Eukaryota</taxon>
        <taxon>Viridiplantae</taxon>
        <taxon>Streptophyta</taxon>
        <taxon>Embryophyta</taxon>
        <taxon>Tracheophyta</taxon>
        <taxon>Lycopodiopsida</taxon>
        <taxon>Selaginellales</taxon>
        <taxon>Selaginellaceae</taxon>
        <taxon>Selaginella</taxon>
    </lineage>
</organism>
<dbReference type="FunCoup" id="D8T0Q0">
    <property type="interactions" value="486"/>
</dbReference>
<keyword evidence="5" id="KW-1185">Reference proteome</keyword>